<dbReference type="AlphaFoldDB" id="A0A7S7NXT2"/>
<accession>A0A7S7NXT2</accession>
<reference evidence="2 3" key="1">
    <citation type="submission" date="2020-10" db="EMBL/GenBank/DDBJ databases">
        <title>Complete genome sequence of Paludibaculum fermentans P105T, a facultatively anaerobic acidobacterium capable of dissimilatory Fe(III) reduction.</title>
        <authorList>
            <person name="Dedysh S.N."/>
            <person name="Beletsky A.V."/>
            <person name="Kulichevskaya I.S."/>
            <person name="Mardanov A.V."/>
            <person name="Ravin N.V."/>
        </authorList>
    </citation>
    <scope>NUCLEOTIDE SEQUENCE [LARGE SCALE GENOMIC DNA]</scope>
    <source>
        <strain evidence="2 3">P105</strain>
    </source>
</reference>
<evidence type="ECO:0008006" key="4">
    <source>
        <dbReference type="Google" id="ProtNLM"/>
    </source>
</evidence>
<dbReference type="EMBL" id="CP063849">
    <property type="protein sequence ID" value="QOY91740.1"/>
    <property type="molecule type" value="Genomic_DNA"/>
</dbReference>
<dbReference type="Proteomes" id="UP000593892">
    <property type="component" value="Chromosome"/>
</dbReference>
<evidence type="ECO:0000313" key="2">
    <source>
        <dbReference type="EMBL" id="QOY91740.1"/>
    </source>
</evidence>
<evidence type="ECO:0000313" key="3">
    <source>
        <dbReference type="Proteomes" id="UP000593892"/>
    </source>
</evidence>
<proteinExistence type="predicted"/>
<gene>
    <name evidence="2" type="ORF">IRI77_17900</name>
</gene>
<dbReference type="KEGG" id="pfer:IRI77_17900"/>
<organism evidence="2 3">
    <name type="scientific">Paludibaculum fermentans</name>
    <dbReference type="NCBI Taxonomy" id="1473598"/>
    <lineage>
        <taxon>Bacteria</taxon>
        <taxon>Pseudomonadati</taxon>
        <taxon>Acidobacteriota</taxon>
        <taxon>Terriglobia</taxon>
        <taxon>Bryobacterales</taxon>
        <taxon>Bryobacteraceae</taxon>
        <taxon>Paludibaculum</taxon>
    </lineage>
</organism>
<name>A0A7S7NXT2_PALFE</name>
<keyword evidence="1" id="KW-0732">Signal</keyword>
<sequence>MKKLMVRLLALTLILAGLVAAQERKWQQKVFDIRNADAQALARLVQGVMRDRDTRVIDNGALKAISVGSYEANDLQAAEELIKRFDVPRGESPTGAPRNIEVVAYMVLAGKTGTVGDAVPAELDGVVKQLKAVFGYSDYRLMDTAVLRVREGQTSDSSGNAGMVDPNLPSAPWTYQMKLKATTAQTGPKGNVLRIDGFRFGLRIPYVSAGTQSFQSGQGAPIVTPNWNYTEVGFSTDLDIREGQKVVVGKSKVDRSGNAFILVLTAKAVD</sequence>
<keyword evidence="3" id="KW-1185">Reference proteome</keyword>
<dbReference type="RefSeq" id="WP_194453394.1">
    <property type="nucleotide sequence ID" value="NZ_CP063849.1"/>
</dbReference>
<feature type="chain" id="PRO_5032893824" description="NolW-like domain-containing protein" evidence="1">
    <location>
        <begin position="22"/>
        <end position="270"/>
    </location>
</feature>
<feature type="signal peptide" evidence="1">
    <location>
        <begin position="1"/>
        <end position="21"/>
    </location>
</feature>
<evidence type="ECO:0000256" key="1">
    <source>
        <dbReference type="SAM" id="SignalP"/>
    </source>
</evidence>
<protein>
    <recommendedName>
        <fullName evidence="4">NolW-like domain-containing protein</fullName>
    </recommendedName>
</protein>